<dbReference type="InterPro" id="IPR036058">
    <property type="entry name" value="Kazal_dom_sf"/>
</dbReference>
<evidence type="ECO:0000256" key="2">
    <source>
        <dbReference type="ARBA" id="ARBA00009657"/>
    </source>
</evidence>
<dbReference type="InterPro" id="IPR002350">
    <property type="entry name" value="Kazal_dom"/>
</dbReference>
<feature type="transmembrane region" description="Helical" evidence="8">
    <location>
        <begin position="111"/>
        <end position="133"/>
    </location>
</feature>
<evidence type="ECO:0000256" key="7">
    <source>
        <dbReference type="ARBA" id="ARBA00023157"/>
    </source>
</evidence>
<protein>
    <recommendedName>
        <fullName evidence="8">Solute carrier organic anion transporter family member</fullName>
    </recommendedName>
</protein>
<evidence type="ECO:0000313" key="13">
    <source>
        <dbReference type="RefSeq" id="XP_040599439.1"/>
    </source>
</evidence>
<dbReference type="GeneID" id="101831048"/>
<organism evidence="11 12">
    <name type="scientific">Mesocricetus auratus</name>
    <name type="common">Golden hamster</name>
    <dbReference type="NCBI Taxonomy" id="10036"/>
    <lineage>
        <taxon>Eukaryota</taxon>
        <taxon>Metazoa</taxon>
        <taxon>Chordata</taxon>
        <taxon>Craniata</taxon>
        <taxon>Vertebrata</taxon>
        <taxon>Euteleostomi</taxon>
        <taxon>Mammalia</taxon>
        <taxon>Eutheria</taxon>
        <taxon>Euarchontoglires</taxon>
        <taxon>Glires</taxon>
        <taxon>Rodentia</taxon>
        <taxon>Myomorpha</taxon>
        <taxon>Muroidea</taxon>
        <taxon>Cricetidae</taxon>
        <taxon>Cricetinae</taxon>
        <taxon>Mesocricetus</taxon>
    </lineage>
</organism>
<dbReference type="Gene3D" id="1.20.1250.20">
    <property type="entry name" value="MFS general substrate transporter like domains"/>
    <property type="match status" value="1"/>
</dbReference>
<evidence type="ECO:0000256" key="4">
    <source>
        <dbReference type="ARBA" id="ARBA00022692"/>
    </source>
</evidence>
<keyword evidence="4 8" id="KW-0812">Transmembrane</keyword>
<dbReference type="RefSeq" id="XP_040599439.1">
    <property type="nucleotide sequence ID" value="XM_040743505.1"/>
</dbReference>
<feature type="domain" description="Major facilitator superfamily (MFS) profile" evidence="9">
    <location>
        <begin position="45"/>
        <end position="671"/>
    </location>
</feature>
<keyword evidence="6 8" id="KW-0472">Membrane</keyword>
<keyword evidence="5 8" id="KW-1133">Transmembrane helix</keyword>
<dbReference type="PROSITE" id="PS50850">
    <property type="entry name" value="MFS"/>
    <property type="match status" value="1"/>
</dbReference>
<feature type="transmembrane region" description="Helical" evidence="8">
    <location>
        <begin position="358"/>
        <end position="376"/>
    </location>
</feature>
<proteinExistence type="inferred from homology"/>
<keyword evidence="11" id="KW-1185">Reference proteome</keyword>
<dbReference type="Pfam" id="PF03137">
    <property type="entry name" value="OATP"/>
    <property type="match status" value="1"/>
</dbReference>
<evidence type="ECO:0000313" key="12">
    <source>
        <dbReference type="RefSeq" id="XP_040599438.1"/>
    </source>
</evidence>
<evidence type="ECO:0000259" key="9">
    <source>
        <dbReference type="PROSITE" id="PS50850"/>
    </source>
</evidence>
<comment type="similarity">
    <text evidence="2 8">Belongs to the organo anion transporter (TC 2.A.60) family.</text>
</comment>
<dbReference type="PANTHER" id="PTHR11388:SF99">
    <property type="entry name" value="SOLUTE CARRIER ORGANIC ANION TRANSPORTER FAMILY MEMBER 1C1"/>
    <property type="match status" value="1"/>
</dbReference>
<dbReference type="NCBIfam" id="TIGR00805">
    <property type="entry name" value="oat"/>
    <property type="match status" value="1"/>
</dbReference>
<feature type="domain" description="Kazal-like" evidence="10">
    <location>
        <begin position="473"/>
        <end position="528"/>
    </location>
</feature>
<dbReference type="PROSITE" id="PS51465">
    <property type="entry name" value="KAZAL_2"/>
    <property type="match status" value="1"/>
</dbReference>
<dbReference type="RefSeq" id="XP_040599438.1">
    <property type="nucleotide sequence ID" value="XM_040743504.1"/>
</dbReference>
<dbReference type="SUPFAM" id="SSF100895">
    <property type="entry name" value="Kazal-type serine protease inhibitors"/>
    <property type="match status" value="1"/>
</dbReference>
<feature type="transmembrane region" description="Helical" evidence="8">
    <location>
        <begin position="80"/>
        <end position="99"/>
    </location>
</feature>
<evidence type="ECO:0000256" key="6">
    <source>
        <dbReference type="ARBA" id="ARBA00023136"/>
    </source>
</evidence>
<feature type="transmembrane region" description="Helical" evidence="8">
    <location>
        <begin position="429"/>
        <end position="449"/>
    </location>
</feature>
<dbReference type="Pfam" id="PF07648">
    <property type="entry name" value="Kazal_2"/>
    <property type="match status" value="1"/>
</dbReference>
<dbReference type="SUPFAM" id="SSF103473">
    <property type="entry name" value="MFS general substrate transporter"/>
    <property type="match status" value="1"/>
</dbReference>
<evidence type="ECO:0000259" key="10">
    <source>
        <dbReference type="PROSITE" id="PS51465"/>
    </source>
</evidence>
<evidence type="ECO:0000256" key="5">
    <source>
        <dbReference type="ARBA" id="ARBA00022989"/>
    </source>
</evidence>
<dbReference type="PANTHER" id="PTHR11388">
    <property type="entry name" value="ORGANIC ANION TRANSPORTER"/>
    <property type="match status" value="1"/>
</dbReference>
<accession>A0ABM2XCJ6</accession>
<reference evidence="12 13" key="1">
    <citation type="submission" date="2025-05" db="UniProtKB">
        <authorList>
            <consortium name="RefSeq"/>
        </authorList>
    </citation>
    <scope>IDENTIFICATION</scope>
    <source>
        <tissue evidence="12 13">Liver</tissue>
    </source>
</reference>
<dbReference type="InterPro" id="IPR004156">
    <property type="entry name" value="OATP"/>
</dbReference>
<keyword evidence="3" id="KW-1003">Cell membrane</keyword>
<feature type="transmembrane region" description="Helical" evidence="8">
    <location>
        <begin position="396"/>
        <end position="417"/>
    </location>
</feature>
<feature type="transmembrane region" description="Helical" evidence="8">
    <location>
        <begin position="592"/>
        <end position="615"/>
    </location>
</feature>
<comment type="caution">
    <text evidence="8">Lacks conserved residue(s) required for the propagation of feature annotation.</text>
</comment>
<dbReference type="InterPro" id="IPR036259">
    <property type="entry name" value="MFS_trans_sf"/>
</dbReference>
<evidence type="ECO:0000256" key="8">
    <source>
        <dbReference type="RuleBase" id="RU362056"/>
    </source>
</evidence>
<evidence type="ECO:0000256" key="3">
    <source>
        <dbReference type="ARBA" id="ARBA00022475"/>
    </source>
</evidence>
<feature type="transmembrane region" description="Helical" evidence="8">
    <location>
        <begin position="644"/>
        <end position="667"/>
    </location>
</feature>
<gene>
    <name evidence="12 13" type="primary">Slco1c1</name>
</gene>
<comment type="subcellular location">
    <subcellularLocation>
        <location evidence="1 8">Cell membrane</location>
        <topology evidence="1 8">Multi-pass membrane protein</topology>
    </subcellularLocation>
</comment>
<feature type="transmembrane region" description="Helical" evidence="8">
    <location>
        <begin position="274"/>
        <end position="298"/>
    </location>
</feature>
<feature type="transmembrane region" description="Helical" evidence="8">
    <location>
        <begin position="553"/>
        <end position="580"/>
    </location>
</feature>
<keyword evidence="7" id="KW-1015">Disulfide bond</keyword>
<dbReference type="InterPro" id="IPR020846">
    <property type="entry name" value="MFS_dom"/>
</dbReference>
<dbReference type="Proteomes" id="UP000886700">
    <property type="component" value="Unplaced"/>
</dbReference>
<sequence length="715" mass="78396">MDTSSKKNAHLFHKTPARPIRRQSLKVGCPSPEEARPCCGKLKVFVGALSFVYFAKALTEGYLKSTITQIERRFDIPSSLVGIIDGSFEIGNLLVITFVSYFGARLHRPKIIGAGCLVMGVGTMLIAMPQFFMEKYRYEKYEKYSPSSNITPNISPCHLESSSPSPSSVMGKSQNKINDGCEGDASSSMWVYVFLGNLLRGLGETPIQPLGITYLDDFASEDNAAFYIGCVQTVAIIGPIFGFLLGSLCAKLYVDIGFVNLDHITITPKDPQWVGAWWLGYLIAGLLSLLAAVPFWCLPKTLPRSQGREDPGSSSEKSKFIIDDPVSYQMAPGEEMKIMEMARNFLPSLKTLLRNPVFILYLCASTVQFNSLFGMVTYKPKYIEQQYGQSSSKANFFIGLINIPAVALGIFSGGIVMKKFRLGVFEATKLYLGSSVVGYLLFLSLFALGCENPGVAGLTVSYQGTKPVSYHERALFSDCNSRCKCSESKWEPMCGDNGITYVSACLAGCQSSSQSGKNIIFSNCTCVGLAAPTSGNWSGIMGRCQKDNGCPQMFLYFLVISVITSYTLSLGGIPGYILLLRCIQPQLKSFALGIYTLAVRVLAGIPAPVYFGVLIDTSCLKWGFKKCGSRGSCRLYDSHAFRHIYLGLTTLLGTVSIFLSMAVLFVLKRKYVSKHSSFITTRDGAVASSSFRKETCVSRVHAPQPKYWPGKETRL</sequence>
<feature type="transmembrane region" description="Helical" evidence="8">
    <location>
        <begin position="224"/>
        <end position="254"/>
    </location>
</feature>
<evidence type="ECO:0000256" key="1">
    <source>
        <dbReference type="ARBA" id="ARBA00004651"/>
    </source>
</evidence>
<evidence type="ECO:0000313" key="11">
    <source>
        <dbReference type="Proteomes" id="UP000886700"/>
    </source>
</evidence>
<name>A0ABM2XCJ6_MESAU</name>
<keyword evidence="8" id="KW-0813">Transport</keyword>
<keyword evidence="8" id="KW-0406">Ion transport</keyword>